<dbReference type="Proteomes" id="UP000050525">
    <property type="component" value="Unassembled WGS sequence"/>
</dbReference>
<gene>
    <name evidence="2" type="ORF">Y1Q_0016088</name>
</gene>
<evidence type="ECO:0000313" key="2">
    <source>
        <dbReference type="EMBL" id="KYO42852.1"/>
    </source>
</evidence>
<organism evidence="2 3">
    <name type="scientific">Alligator mississippiensis</name>
    <name type="common">American alligator</name>
    <dbReference type="NCBI Taxonomy" id="8496"/>
    <lineage>
        <taxon>Eukaryota</taxon>
        <taxon>Metazoa</taxon>
        <taxon>Chordata</taxon>
        <taxon>Craniata</taxon>
        <taxon>Vertebrata</taxon>
        <taxon>Euteleostomi</taxon>
        <taxon>Archelosauria</taxon>
        <taxon>Archosauria</taxon>
        <taxon>Crocodylia</taxon>
        <taxon>Alligatoridae</taxon>
        <taxon>Alligatorinae</taxon>
        <taxon>Alligator</taxon>
    </lineage>
</organism>
<dbReference type="EMBL" id="AKHW03001345">
    <property type="protein sequence ID" value="KYO42852.1"/>
    <property type="molecule type" value="Genomic_DNA"/>
</dbReference>
<reference evidence="2 3" key="1">
    <citation type="journal article" date="2012" name="Genome Biol.">
        <title>Sequencing three crocodilian genomes to illuminate the evolution of archosaurs and amniotes.</title>
        <authorList>
            <person name="St John J.A."/>
            <person name="Braun E.L."/>
            <person name="Isberg S.R."/>
            <person name="Miles L.G."/>
            <person name="Chong A.Y."/>
            <person name="Gongora J."/>
            <person name="Dalzell P."/>
            <person name="Moran C."/>
            <person name="Bed'hom B."/>
            <person name="Abzhanov A."/>
            <person name="Burgess S.C."/>
            <person name="Cooksey A.M."/>
            <person name="Castoe T.A."/>
            <person name="Crawford N.G."/>
            <person name="Densmore L.D."/>
            <person name="Drew J.C."/>
            <person name="Edwards S.V."/>
            <person name="Faircloth B.C."/>
            <person name="Fujita M.K."/>
            <person name="Greenwold M.J."/>
            <person name="Hoffmann F.G."/>
            <person name="Howard J.M."/>
            <person name="Iguchi T."/>
            <person name="Janes D.E."/>
            <person name="Khan S.Y."/>
            <person name="Kohno S."/>
            <person name="de Koning A.J."/>
            <person name="Lance S.L."/>
            <person name="McCarthy F.M."/>
            <person name="McCormack J.E."/>
            <person name="Merchant M.E."/>
            <person name="Peterson D.G."/>
            <person name="Pollock D.D."/>
            <person name="Pourmand N."/>
            <person name="Raney B.J."/>
            <person name="Roessler K.A."/>
            <person name="Sanford J.R."/>
            <person name="Sawyer R.H."/>
            <person name="Schmidt C.J."/>
            <person name="Triplett E.W."/>
            <person name="Tuberville T.D."/>
            <person name="Venegas-Anaya M."/>
            <person name="Howard J.T."/>
            <person name="Jarvis E.D."/>
            <person name="Guillette L.J.Jr."/>
            <person name="Glenn T.C."/>
            <person name="Green R.E."/>
            <person name="Ray D.A."/>
        </authorList>
    </citation>
    <scope>NUCLEOTIDE SEQUENCE [LARGE SCALE GENOMIC DNA]</scope>
    <source>
        <strain evidence="2">KSC_2009_1</strain>
    </source>
</reference>
<proteinExistence type="predicted"/>
<name>A0A151P189_ALLMI</name>
<keyword evidence="3" id="KW-1185">Reference proteome</keyword>
<sequence>MPLAPAPAPKPPAVADFFPFASTLKTVPDQKPDWASYMTMGFVFEEPGSLAWLGCADRKRKAPFDTLQPSSTHSNRAVATKFLPG</sequence>
<dbReference type="AlphaFoldDB" id="A0A151P189"/>
<comment type="caution">
    <text evidence="2">The sequence shown here is derived from an EMBL/GenBank/DDBJ whole genome shotgun (WGS) entry which is preliminary data.</text>
</comment>
<evidence type="ECO:0000313" key="3">
    <source>
        <dbReference type="Proteomes" id="UP000050525"/>
    </source>
</evidence>
<accession>A0A151P189</accession>
<evidence type="ECO:0000256" key="1">
    <source>
        <dbReference type="SAM" id="MobiDB-lite"/>
    </source>
</evidence>
<protein>
    <submittedName>
        <fullName evidence="2">Uncharacterized protein</fullName>
    </submittedName>
</protein>
<feature type="region of interest" description="Disordered" evidence="1">
    <location>
        <begin position="64"/>
        <end position="85"/>
    </location>
</feature>
<feature type="compositionally biased region" description="Polar residues" evidence="1">
    <location>
        <begin position="67"/>
        <end position="77"/>
    </location>
</feature>